<evidence type="ECO:0000313" key="2">
    <source>
        <dbReference type="Proteomes" id="UP001374535"/>
    </source>
</evidence>
<protein>
    <submittedName>
        <fullName evidence="1">Uncharacterized protein</fullName>
    </submittedName>
</protein>
<organism evidence="1 2">
    <name type="scientific">Vigna mungo</name>
    <name type="common">Black gram</name>
    <name type="synonym">Phaseolus mungo</name>
    <dbReference type="NCBI Taxonomy" id="3915"/>
    <lineage>
        <taxon>Eukaryota</taxon>
        <taxon>Viridiplantae</taxon>
        <taxon>Streptophyta</taxon>
        <taxon>Embryophyta</taxon>
        <taxon>Tracheophyta</taxon>
        <taxon>Spermatophyta</taxon>
        <taxon>Magnoliopsida</taxon>
        <taxon>eudicotyledons</taxon>
        <taxon>Gunneridae</taxon>
        <taxon>Pentapetalae</taxon>
        <taxon>rosids</taxon>
        <taxon>fabids</taxon>
        <taxon>Fabales</taxon>
        <taxon>Fabaceae</taxon>
        <taxon>Papilionoideae</taxon>
        <taxon>50 kb inversion clade</taxon>
        <taxon>NPAAA clade</taxon>
        <taxon>indigoferoid/millettioid clade</taxon>
        <taxon>Phaseoleae</taxon>
        <taxon>Vigna</taxon>
    </lineage>
</organism>
<reference evidence="1 2" key="1">
    <citation type="journal article" date="2023" name="Life. Sci Alliance">
        <title>Evolutionary insights into 3D genome organization and epigenetic landscape of Vigna mungo.</title>
        <authorList>
            <person name="Junaid A."/>
            <person name="Singh B."/>
            <person name="Bhatia S."/>
        </authorList>
    </citation>
    <scope>NUCLEOTIDE SEQUENCE [LARGE SCALE GENOMIC DNA]</scope>
    <source>
        <strain evidence="1">Urdbean</strain>
    </source>
</reference>
<proteinExistence type="predicted"/>
<evidence type="ECO:0000313" key="1">
    <source>
        <dbReference type="EMBL" id="WVZ00753.1"/>
    </source>
</evidence>
<sequence length="198" mass="22621">MAKDCKPFRGQFVAQYGVHVSCFMSTEMQKGDDRINRVEGRQKNLRPRRILISANIYYPQPAGRNRGWRWKVMVERKDDGLEVETNGGEEVDGGVEVDKDGGLEVGAYGCCLRTRVSAIWVVIMYVYGLLQRFRFGSCLMVVRHNAWWRFCPDYWRRDLGFHGFGGGAFRSAATVTTSFSTMLNPEMAKLLLDKGNFL</sequence>
<keyword evidence="2" id="KW-1185">Reference proteome</keyword>
<accession>A0AAQ3RPU5</accession>
<dbReference type="AlphaFoldDB" id="A0AAQ3RPU5"/>
<dbReference type="EMBL" id="CP144693">
    <property type="protein sequence ID" value="WVZ00753.1"/>
    <property type="molecule type" value="Genomic_DNA"/>
</dbReference>
<name>A0AAQ3RPU5_VIGMU</name>
<gene>
    <name evidence="1" type="ORF">V8G54_026822</name>
</gene>
<dbReference type="Proteomes" id="UP001374535">
    <property type="component" value="Chromosome 8"/>
</dbReference>